<evidence type="ECO:0000256" key="4">
    <source>
        <dbReference type="ARBA" id="ARBA00023125"/>
    </source>
</evidence>
<dbReference type="EMBL" id="AYXG01000024">
    <property type="protein sequence ID" value="EWC64102.1"/>
    <property type="molecule type" value="Genomic_DNA"/>
</dbReference>
<dbReference type="SMART" id="SM00487">
    <property type="entry name" value="DEXDc"/>
    <property type="match status" value="1"/>
</dbReference>
<dbReference type="InterPro" id="IPR001650">
    <property type="entry name" value="Helicase_C-like"/>
</dbReference>
<evidence type="ECO:0000256" key="3">
    <source>
        <dbReference type="ARBA" id="ARBA00022840"/>
    </source>
</evidence>
<proteinExistence type="inferred from homology"/>
<evidence type="ECO:0000256" key="1">
    <source>
        <dbReference type="ARBA" id="ARBA00005446"/>
    </source>
</evidence>
<evidence type="ECO:0000256" key="7">
    <source>
        <dbReference type="ARBA" id="ARBA00034808"/>
    </source>
</evidence>
<evidence type="ECO:0000259" key="8">
    <source>
        <dbReference type="PROSITE" id="PS51192"/>
    </source>
</evidence>
<dbReference type="Proteomes" id="UP000019277">
    <property type="component" value="Unassembled WGS sequence"/>
</dbReference>
<dbReference type="InterPro" id="IPR014001">
    <property type="entry name" value="Helicase_ATP-bd"/>
</dbReference>
<gene>
    <name evidence="10" type="ORF">UO65_0629</name>
</gene>
<dbReference type="PANTHER" id="PTHR13710">
    <property type="entry name" value="DNA HELICASE RECQ FAMILY MEMBER"/>
    <property type="match status" value="1"/>
</dbReference>
<keyword evidence="11" id="KW-1185">Reference proteome</keyword>
<evidence type="ECO:0000256" key="2">
    <source>
        <dbReference type="ARBA" id="ARBA00022741"/>
    </source>
</evidence>
<dbReference type="EC" id="5.6.2.4" evidence="7"/>
<dbReference type="GO" id="GO:0003677">
    <property type="term" value="F:DNA binding"/>
    <property type="evidence" value="ECO:0007669"/>
    <property type="project" value="UniProtKB-KW"/>
</dbReference>
<dbReference type="GO" id="GO:0043138">
    <property type="term" value="F:3'-5' DNA helicase activity"/>
    <property type="evidence" value="ECO:0007669"/>
    <property type="project" value="UniProtKB-EC"/>
</dbReference>
<keyword evidence="2" id="KW-0547">Nucleotide-binding</keyword>
<evidence type="ECO:0000256" key="6">
    <source>
        <dbReference type="ARBA" id="ARBA00034617"/>
    </source>
</evidence>
<dbReference type="GO" id="GO:0005524">
    <property type="term" value="F:ATP binding"/>
    <property type="evidence" value="ECO:0007669"/>
    <property type="project" value="UniProtKB-KW"/>
</dbReference>
<dbReference type="PATRIC" id="fig|909613.9.peg.646"/>
<keyword evidence="3" id="KW-0067">ATP-binding</keyword>
<feature type="domain" description="Helicase ATP-binding" evidence="8">
    <location>
        <begin position="166"/>
        <end position="357"/>
    </location>
</feature>
<keyword evidence="10" id="KW-0347">Helicase</keyword>
<accession>W7J508</accession>
<dbReference type="PANTHER" id="PTHR13710:SF105">
    <property type="entry name" value="ATP-DEPENDENT DNA HELICASE Q1"/>
    <property type="match status" value="1"/>
</dbReference>
<dbReference type="InterPro" id="IPR027417">
    <property type="entry name" value="P-loop_NTPase"/>
</dbReference>
<dbReference type="PROSITE" id="PS51194">
    <property type="entry name" value="HELICASE_CTER"/>
    <property type="match status" value="1"/>
</dbReference>
<dbReference type="InterPro" id="IPR011545">
    <property type="entry name" value="DEAD/DEAH_box_helicase_dom"/>
</dbReference>
<dbReference type="PROSITE" id="PS51192">
    <property type="entry name" value="HELICASE_ATP_BIND_1"/>
    <property type="match status" value="1"/>
</dbReference>
<dbReference type="Gene3D" id="3.40.50.300">
    <property type="entry name" value="P-loop containing nucleotide triphosphate hydrolases"/>
    <property type="match status" value="2"/>
</dbReference>
<dbReference type="AlphaFoldDB" id="W7J508"/>
<comment type="caution">
    <text evidence="10">The sequence shown here is derived from an EMBL/GenBank/DDBJ whole genome shotgun (WGS) entry which is preliminary data.</text>
</comment>
<dbReference type="SUPFAM" id="SSF52540">
    <property type="entry name" value="P-loop containing nucleoside triphosphate hydrolases"/>
    <property type="match status" value="1"/>
</dbReference>
<reference evidence="10 11" key="1">
    <citation type="journal article" date="2014" name="Genome Announc.">
        <title>Draft Genome Sequence of the Antitrypanosomally Active Sponge-Associated Bacterium Actinokineospora sp. Strain EG49.</title>
        <authorList>
            <person name="Harjes J."/>
            <person name="Ryu T."/>
            <person name="Abdelmohsen U.R."/>
            <person name="Moitinho-Silva L."/>
            <person name="Horn H."/>
            <person name="Ravasi T."/>
            <person name="Hentschel U."/>
        </authorList>
    </citation>
    <scope>NUCLEOTIDE SEQUENCE [LARGE SCALE GENOMIC DNA]</scope>
    <source>
        <strain evidence="10 11">EG49</strain>
    </source>
</reference>
<comment type="similarity">
    <text evidence="1">Belongs to the helicase family. RecQ subfamily.</text>
</comment>
<dbReference type="GO" id="GO:0009378">
    <property type="term" value="F:four-way junction helicase activity"/>
    <property type="evidence" value="ECO:0007669"/>
    <property type="project" value="TreeGrafter"/>
</dbReference>
<dbReference type="Pfam" id="PF00271">
    <property type="entry name" value="Helicase_C"/>
    <property type="match status" value="1"/>
</dbReference>
<dbReference type="Pfam" id="PF00270">
    <property type="entry name" value="DEAD"/>
    <property type="match status" value="1"/>
</dbReference>
<dbReference type="eggNOG" id="COG0514">
    <property type="taxonomic scope" value="Bacteria"/>
</dbReference>
<evidence type="ECO:0000313" key="11">
    <source>
        <dbReference type="Proteomes" id="UP000019277"/>
    </source>
</evidence>
<dbReference type="NCBIfam" id="NF041063">
    <property type="entry name" value="DpdF"/>
    <property type="match status" value="1"/>
</dbReference>
<keyword evidence="5" id="KW-0413">Isomerase</keyword>
<name>W7J508_9PSEU</name>
<protein>
    <recommendedName>
        <fullName evidence="7">DNA 3'-5' helicase</fullName>
        <ecNumber evidence="7">5.6.2.4</ecNumber>
    </recommendedName>
</protein>
<dbReference type="GO" id="GO:0000724">
    <property type="term" value="P:double-strand break repair via homologous recombination"/>
    <property type="evidence" value="ECO:0007669"/>
    <property type="project" value="TreeGrafter"/>
</dbReference>
<evidence type="ECO:0000313" key="10">
    <source>
        <dbReference type="EMBL" id="EWC64102.1"/>
    </source>
</evidence>
<dbReference type="GO" id="GO:0005694">
    <property type="term" value="C:chromosome"/>
    <property type="evidence" value="ECO:0007669"/>
    <property type="project" value="TreeGrafter"/>
</dbReference>
<keyword evidence="4" id="KW-0238">DNA-binding</keyword>
<evidence type="ECO:0000256" key="5">
    <source>
        <dbReference type="ARBA" id="ARBA00023235"/>
    </source>
</evidence>
<keyword evidence="10" id="KW-0378">Hydrolase</keyword>
<dbReference type="SMART" id="SM00490">
    <property type="entry name" value="HELICc"/>
    <property type="match status" value="1"/>
</dbReference>
<dbReference type="GO" id="GO:0005737">
    <property type="term" value="C:cytoplasm"/>
    <property type="evidence" value="ECO:0007669"/>
    <property type="project" value="TreeGrafter"/>
</dbReference>
<dbReference type="STRING" id="909613.UO65_0629"/>
<evidence type="ECO:0000259" key="9">
    <source>
        <dbReference type="PROSITE" id="PS51194"/>
    </source>
</evidence>
<organism evidence="10 11">
    <name type="scientific">Actinokineospora spheciospongiae</name>
    <dbReference type="NCBI Taxonomy" id="909613"/>
    <lineage>
        <taxon>Bacteria</taxon>
        <taxon>Bacillati</taxon>
        <taxon>Actinomycetota</taxon>
        <taxon>Actinomycetes</taxon>
        <taxon>Pseudonocardiales</taxon>
        <taxon>Pseudonocardiaceae</taxon>
        <taxon>Actinokineospora</taxon>
    </lineage>
</organism>
<feature type="domain" description="Helicase C-terminal" evidence="9">
    <location>
        <begin position="385"/>
        <end position="545"/>
    </location>
</feature>
<sequence length="851" mass="93895">MACPMTHAKSVESEEAELRELLSEPTRSARAVFADDLYARVAHVCQSDSGSDLDLAVLVRHLLRRWDLRSVGVARVVLAPELSARVRGAASSVGLHEVRRDLWYASPWVPLWLDAGEVAPDGAALAGTPGQLRFQSVDLPADPFFTRITGHPQYRTPGQQTACRAVMSCAAGSTLIAMLPTGSGKTEVALCLAERTSNALCLIVVPTIALANDFERRFRDHYERLRPGTRKEDMHFAWTSHTPAHRRQQFRTAIQRGRQPILVTSPESISRALRDTLQEAASVGRLGSLVIDEAHLVTQWGRSFRPEFRTLEDFRVELLRSAESGGYEPLITLLLSATLGPHELQDLYTLFSGPGACNLIAANALRPEPELWISPSPTAHERMSKVTDALAHLPRPAILYVTRPDTAETWAKKLCDLGYGRTAVVTGDTSNDNRARVLRTLRNTPGQPPEIDIVVATSAFGLGIDYAHVRTVIHACLPETVDRWYQELGRGGRDGHACSAFLLTAPADHSEAAQLTTKVLTADTARKRWLDLWGGRVEVSGRSYLDIESSPGYTAPGSYNRRWNAQLIQGLVELHAVRRRYVSAEDAAQVNEQVEEGVHEWVQIDVQRFDLDKPDEFWSDSWAPWQATEWGRSRSALSALEDVLSAKAATCEVIARAYRATSETLALFRTAADHTDPTLPCGRCPSCRAVHNRPAGDPPPHPPQTWTIPQNVRPALDDLLAVSGVQDGLVLLASDEHDQVVPGLVRALAHRGVMHFAGLNGFDDLPTNAFVDHEPISPRQLTPLSSFVVYPAQRRLPQSWLNPWSRSADPTVRRNQTDVLLAPTTALLGEHRLVRDLRALDARIALEVLEG</sequence>
<comment type="catalytic activity">
    <reaction evidence="6">
        <text>Couples ATP hydrolysis with the unwinding of duplex DNA by translocating in the 3'-5' direction.</text>
        <dbReference type="EC" id="5.6.2.4"/>
    </reaction>
</comment>